<protein>
    <submittedName>
        <fullName evidence="2">Uncharacterized protein</fullName>
    </submittedName>
</protein>
<evidence type="ECO:0000313" key="2">
    <source>
        <dbReference type="EMBL" id="KZP08831.1"/>
    </source>
</evidence>
<feature type="transmembrane region" description="Helical" evidence="1">
    <location>
        <begin position="143"/>
        <end position="164"/>
    </location>
</feature>
<keyword evidence="1" id="KW-0472">Membrane</keyword>
<feature type="transmembrane region" description="Helical" evidence="1">
    <location>
        <begin position="114"/>
        <end position="136"/>
    </location>
</feature>
<dbReference type="AlphaFoldDB" id="A0A165XRX4"/>
<feature type="transmembrane region" description="Helical" evidence="1">
    <location>
        <begin position="237"/>
        <end position="258"/>
    </location>
</feature>
<organism evidence="2 3">
    <name type="scientific">Athelia psychrophila</name>
    <dbReference type="NCBI Taxonomy" id="1759441"/>
    <lineage>
        <taxon>Eukaryota</taxon>
        <taxon>Fungi</taxon>
        <taxon>Dikarya</taxon>
        <taxon>Basidiomycota</taxon>
        <taxon>Agaricomycotina</taxon>
        <taxon>Agaricomycetes</taxon>
        <taxon>Agaricomycetidae</taxon>
        <taxon>Atheliales</taxon>
        <taxon>Atheliaceae</taxon>
        <taxon>Athelia</taxon>
    </lineage>
</organism>
<name>A0A165XRX4_9AGAM</name>
<dbReference type="Proteomes" id="UP000076532">
    <property type="component" value="Unassembled WGS sequence"/>
</dbReference>
<dbReference type="EMBL" id="KV417713">
    <property type="protein sequence ID" value="KZP08831.1"/>
    <property type="molecule type" value="Genomic_DNA"/>
</dbReference>
<gene>
    <name evidence="2" type="ORF">FIBSPDRAFT_760817</name>
</gene>
<evidence type="ECO:0000313" key="3">
    <source>
        <dbReference type="Proteomes" id="UP000076532"/>
    </source>
</evidence>
<evidence type="ECO:0000256" key="1">
    <source>
        <dbReference type="SAM" id="Phobius"/>
    </source>
</evidence>
<sequence length="335" mass="36936">MTLSRLSTTLYGVLITTVAYGAFRSHSPRLRVANTHTTFAGIAICLFSLSVMTMYRKRRMTGQVAWTLAIPSVTIFLFASLNVLGLWANVQVAFVDYPEGPLAYLALVSTKPKTAFQTGQLGAIMSADLLMVYRTFILWDSNYYAVIIPCLTFVATFATGVIFVHIEHIDDVETSIFSPTITEFAIAFLLCSFFTTVYCTGLMSFKLWKVDRNIRGPNRLSRSGLSTPSVGRRIMGIFVESAAIYSLMHLLFAILFAIKSDVEATPSYLEASVASIACSMITIRCESVTARAELSAEANYSSRASKVGGACQQLMMHVLTLCLERCTRGPEYIRA</sequence>
<keyword evidence="1" id="KW-1133">Transmembrane helix</keyword>
<feature type="transmembrane region" description="Helical" evidence="1">
    <location>
        <begin position="67"/>
        <end position="94"/>
    </location>
</feature>
<feature type="transmembrane region" description="Helical" evidence="1">
    <location>
        <begin position="184"/>
        <end position="205"/>
    </location>
</feature>
<proteinExistence type="predicted"/>
<dbReference type="OrthoDB" id="3244192at2759"/>
<accession>A0A165XRX4</accession>
<feature type="transmembrane region" description="Helical" evidence="1">
    <location>
        <begin position="37"/>
        <end position="55"/>
    </location>
</feature>
<keyword evidence="3" id="KW-1185">Reference proteome</keyword>
<keyword evidence="1" id="KW-0812">Transmembrane</keyword>
<reference evidence="2 3" key="1">
    <citation type="journal article" date="2016" name="Mol. Biol. Evol.">
        <title>Comparative Genomics of Early-Diverging Mushroom-Forming Fungi Provides Insights into the Origins of Lignocellulose Decay Capabilities.</title>
        <authorList>
            <person name="Nagy L.G."/>
            <person name="Riley R."/>
            <person name="Tritt A."/>
            <person name="Adam C."/>
            <person name="Daum C."/>
            <person name="Floudas D."/>
            <person name="Sun H."/>
            <person name="Yadav J.S."/>
            <person name="Pangilinan J."/>
            <person name="Larsson K.H."/>
            <person name="Matsuura K."/>
            <person name="Barry K."/>
            <person name="Labutti K."/>
            <person name="Kuo R."/>
            <person name="Ohm R.A."/>
            <person name="Bhattacharya S.S."/>
            <person name="Shirouzu T."/>
            <person name="Yoshinaga Y."/>
            <person name="Martin F.M."/>
            <person name="Grigoriev I.V."/>
            <person name="Hibbett D.S."/>
        </authorList>
    </citation>
    <scope>NUCLEOTIDE SEQUENCE [LARGE SCALE GENOMIC DNA]</scope>
    <source>
        <strain evidence="2 3">CBS 109695</strain>
    </source>
</reference>